<sequence>MPEIVPIHNKQRICRLNSVSDAQPDWDNQGIRSCVKVQRRDTGINPKCRYKVVC</sequence>
<gene>
    <name evidence="1" type="ORF">LCGC14_0844720</name>
</gene>
<comment type="caution">
    <text evidence="1">The sequence shown here is derived from an EMBL/GenBank/DDBJ whole genome shotgun (WGS) entry which is preliminary data.</text>
</comment>
<name>A0A0F9SJ85_9ZZZZ</name>
<accession>A0A0F9SJ85</accession>
<dbReference type="EMBL" id="LAZR01002491">
    <property type="protein sequence ID" value="KKN29398.1"/>
    <property type="molecule type" value="Genomic_DNA"/>
</dbReference>
<proteinExistence type="predicted"/>
<organism evidence="1">
    <name type="scientific">marine sediment metagenome</name>
    <dbReference type="NCBI Taxonomy" id="412755"/>
    <lineage>
        <taxon>unclassified sequences</taxon>
        <taxon>metagenomes</taxon>
        <taxon>ecological metagenomes</taxon>
    </lineage>
</organism>
<reference evidence="1" key="1">
    <citation type="journal article" date="2015" name="Nature">
        <title>Complex archaea that bridge the gap between prokaryotes and eukaryotes.</title>
        <authorList>
            <person name="Spang A."/>
            <person name="Saw J.H."/>
            <person name="Jorgensen S.L."/>
            <person name="Zaremba-Niedzwiedzka K."/>
            <person name="Martijn J."/>
            <person name="Lind A.E."/>
            <person name="van Eijk R."/>
            <person name="Schleper C."/>
            <person name="Guy L."/>
            <person name="Ettema T.J."/>
        </authorList>
    </citation>
    <scope>NUCLEOTIDE SEQUENCE</scope>
</reference>
<dbReference type="AlphaFoldDB" id="A0A0F9SJ85"/>
<evidence type="ECO:0000313" key="1">
    <source>
        <dbReference type="EMBL" id="KKN29398.1"/>
    </source>
</evidence>
<protein>
    <submittedName>
        <fullName evidence="1">Uncharacterized protein</fullName>
    </submittedName>
</protein>